<sequence>MLKPQGYKVMFIDAFPILIDSQVALDALNEILKEPVPMNRFRPKSEQKNRVLVCTFCISCLGHLF</sequence>
<proteinExistence type="predicted"/>
<dbReference type="AlphaFoldDB" id="A0A8T0VT66"/>
<dbReference type="EMBL" id="CM029040">
    <property type="protein sequence ID" value="KAG2636816.1"/>
    <property type="molecule type" value="Genomic_DNA"/>
</dbReference>
<comment type="caution">
    <text evidence="1">The sequence shown here is derived from an EMBL/GenBank/DDBJ whole genome shotgun (WGS) entry which is preliminary data.</text>
</comment>
<gene>
    <name evidence="1" type="ORF">PVAP13_2NG474309</name>
</gene>
<accession>A0A8T0VT66</accession>
<organism evidence="1 2">
    <name type="scientific">Panicum virgatum</name>
    <name type="common">Blackwell switchgrass</name>
    <dbReference type="NCBI Taxonomy" id="38727"/>
    <lineage>
        <taxon>Eukaryota</taxon>
        <taxon>Viridiplantae</taxon>
        <taxon>Streptophyta</taxon>
        <taxon>Embryophyta</taxon>
        <taxon>Tracheophyta</taxon>
        <taxon>Spermatophyta</taxon>
        <taxon>Magnoliopsida</taxon>
        <taxon>Liliopsida</taxon>
        <taxon>Poales</taxon>
        <taxon>Poaceae</taxon>
        <taxon>PACMAD clade</taxon>
        <taxon>Panicoideae</taxon>
        <taxon>Panicodae</taxon>
        <taxon>Paniceae</taxon>
        <taxon>Panicinae</taxon>
        <taxon>Panicum</taxon>
        <taxon>Panicum sect. Hiantes</taxon>
    </lineage>
</organism>
<name>A0A8T0VT66_PANVG</name>
<protein>
    <submittedName>
        <fullName evidence="1">Uncharacterized protein</fullName>
    </submittedName>
</protein>
<dbReference type="Proteomes" id="UP000823388">
    <property type="component" value="Chromosome 2N"/>
</dbReference>
<reference evidence="1" key="1">
    <citation type="submission" date="2020-05" db="EMBL/GenBank/DDBJ databases">
        <title>WGS assembly of Panicum virgatum.</title>
        <authorList>
            <person name="Lovell J.T."/>
            <person name="Jenkins J."/>
            <person name="Shu S."/>
            <person name="Juenger T.E."/>
            <person name="Schmutz J."/>
        </authorList>
    </citation>
    <scope>NUCLEOTIDE SEQUENCE</scope>
    <source>
        <strain evidence="1">AP13</strain>
    </source>
</reference>
<evidence type="ECO:0000313" key="1">
    <source>
        <dbReference type="EMBL" id="KAG2636816.1"/>
    </source>
</evidence>
<keyword evidence="2" id="KW-1185">Reference proteome</keyword>
<evidence type="ECO:0000313" key="2">
    <source>
        <dbReference type="Proteomes" id="UP000823388"/>
    </source>
</evidence>